<dbReference type="Gene3D" id="3.30.720.110">
    <property type="match status" value="1"/>
</dbReference>
<feature type="domain" description="VOC" evidence="1">
    <location>
        <begin position="17"/>
        <end position="139"/>
    </location>
</feature>
<dbReference type="CDD" id="cd07246">
    <property type="entry name" value="VOC_like"/>
    <property type="match status" value="1"/>
</dbReference>
<keyword evidence="3" id="KW-1185">Reference proteome</keyword>
<dbReference type="PANTHER" id="PTHR34109">
    <property type="entry name" value="BNAUNNG04460D PROTEIN-RELATED"/>
    <property type="match status" value="1"/>
</dbReference>
<evidence type="ECO:0000313" key="3">
    <source>
        <dbReference type="Proteomes" id="UP001500325"/>
    </source>
</evidence>
<dbReference type="InterPro" id="IPR029068">
    <property type="entry name" value="Glyas_Bleomycin-R_OHBP_Dase"/>
</dbReference>
<proteinExistence type="predicted"/>
<dbReference type="PANTHER" id="PTHR34109:SF1">
    <property type="entry name" value="VOC DOMAIN-CONTAINING PROTEIN"/>
    <property type="match status" value="1"/>
</dbReference>
<evidence type="ECO:0000259" key="1">
    <source>
        <dbReference type="PROSITE" id="PS51819"/>
    </source>
</evidence>
<dbReference type="Proteomes" id="UP001500325">
    <property type="component" value="Unassembled WGS sequence"/>
</dbReference>
<organism evidence="2 3">
    <name type="scientific">Pseudonocardia yuanmonensis</name>
    <dbReference type="NCBI Taxonomy" id="1095914"/>
    <lineage>
        <taxon>Bacteria</taxon>
        <taxon>Bacillati</taxon>
        <taxon>Actinomycetota</taxon>
        <taxon>Actinomycetes</taxon>
        <taxon>Pseudonocardiales</taxon>
        <taxon>Pseudonocardiaceae</taxon>
        <taxon>Pseudonocardia</taxon>
    </lineage>
</organism>
<sequence length="158" mass="16991">MSKTPDGRPGTLGGMTRIEQLYPRLPVRGADAAIAFYRDAFGAELVERYATPEGAVVHALLRAGPVQWAVKDGDEYDPAPPDGGGSAILALYVEDADAVGAAMEKGGATVRFPIADQPYGERGGRLTDPFGHQWMVAQRTENLTPEEVEERTKAMFAE</sequence>
<dbReference type="InterPro" id="IPR004360">
    <property type="entry name" value="Glyas_Fos-R_dOase_dom"/>
</dbReference>
<dbReference type="Gene3D" id="3.30.720.120">
    <property type="match status" value="1"/>
</dbReference>
<name>A0ABP8X373_9PSEU</name>
<evidence type="ECO:0000313" key="2">
    <source>
        <dbReference type="EMBL" id="GAA4700022.1"/>
    </source>
</evidence>
<dbReference type="SUPFAM" id="SSF54593">
    <property type="entry name" value="Glyoxalase/Bleomycin resistance protein/Dihydroxybiphenyl dioxygenase"/>
    <property type="match status" value="1"/>
</dbReference>
<gene>
    <name evidence="2" type="ORF">GCM10023215_43390</name>
</gene>
<comment type="caution">
    <text evidence="2">The sequence shown here is derived from an EMBL/GenBank/DDBJ whole genome shotgun (WGS) entry which is preliminary data.</text>
</comment>
<dbReference type="EMBL" id="BAABIC010000015">
    <property type="protein sequence ID" value="GAA4700022.1"/>
    <property type="molecule type" value="Genomic_DNA"/>
</dbReference>
<reference evidence="3" key="1">
    <citation type="journal article" date="2019" name="Int. J. Syst. Evol. Microbiol.">
        <title>The Global Catalogue of Microorganisms (GCM) 10K type strain sequencing project: providing services to taxonomists for standard genome sequencing and annotation.</title>
        <authorList>
            <consortium name="The Broad Institute Genomics Platform"/>
            <consortium name="The Broad Institute Genome Sequencing Center for Infectious Disease"/>
            <person name="Wu L."/>
            <person name="Ma J."/>
        </authorList>
    </citation>
    <scope>NUCLEOTIDE SEQUENCE [LARGE SCALE GENOMIC DNA]</scope>
    <source>
        <strain evidence="3">JCM 18055</strain>
    </source>
</reference>
<accession>A0ABP8X373</accession>
<protein>
    <submittedName>
        <fullName evidence="2">VOC family protein</fullName>
    </submittedName>
</protein>
<dbReference type="PROSITE" id="PS51819">
    <property type="entry name" value="VOC"/>
    <property type="match status" value="1"/>
</dbReference>
<dbReference type="InterPro" id="IPR037523">
    <property type="entry name" value="VOC_core"/>
</dbReference>
<dbReference type="Pfam" id="PF00903">
    <property type="entry name" value="Glyoxalase"/>
    <property type="match status" value="1"/>
</dbReference>